<evidence type="ECO:0000313" key="2">
    <source>
        <dbReference type="EMBL" id="TKR27047.1"/>
    </source>
</evidence>
<dbReference type="EMBL" id="SZYE01000008">
    <property type="protein sequence ID" value="TKR27047.1"/>
    <property type="molecule type" value="Genomic_DNA"/>
</dbReference>
<keyword evidence="1" id="KW-1133">Transmembrane helix</keyword>
<feature type="transmembrane region" description="Helical" evidence="1">
    <location>
        <begin position="123"/>
        <end position="139"/>
    </location>
</feature>
<organism evidence="2 3">
    <name type="scientific">Cellulomonas hominis</name>
    <dbReference type="NCBI Taxonomy" id="156981"/>
    <lineage>
        <taxon>Bacteria</taxon>
        <taxon>Bacillati</taxon>
        <taxon>Actinomycetota</taxon>
        <taxon>Actinomycetes</taxon>
        <taxon>Micrococcales</taxon>
        <taxon>Cellulomonadaceae</taxon>
        <taxon>Cellulomonas</taxon>
    </lineage>
</organism>
<dbReference type="RefSeq" id="WP_154728145.1">
    <property type="nucleotide sequence ID" value="NZ_SZYE01000008.1"/>
</dbReference>
<reference evidence="2 3" key="1">
    <citation type="submission" date="2019-05" db="EMBL/GenBank/DDBJ databases">
        <title>Genome sequence of Cellulomonas hominis strain CS1.</title>
        <authorList>
            <person name="Belmont J."/>
            <person name="Maclea K.S."/>
        </authorList>
    </citation>
    <scope>NUCLEOTIDE SEQUENCE [LARGE SCALE GENOMIC DNA]</scope>
    <source>
        <strain evidence="2 3">CS1</strain>
    </source>
</reference>
<evidence type="ECO:0000256" key="1">
    <source>
        <dbReference type="SAM" id="Phobius"/>
    </source>
</evidence>
<dbReference type="Proteomes" id="UP000308121">
    <property type="component" value="Unassembled WGS sequence"/>
</dbReference>
<feature type="transmembrane region" description="Helical" evidence="1">
    <location>
        <begin position="84"/>
        <end position="103"/>
    </location>
</feature>
<sequence>MTARPHERSPLDARLWCALGAAAGAAAVVWLQALWINVRLVQPLGYGSPTWLAAVLGWAAAALAVVCVWRRIRRGRSAARPGPGAWVVVLGVWWACCHLQWAVLMSAVSLADPLDHDTTPLELVPLLAALAALARLVLVRSRSHEP</sequence>
<name>A0A7Z8NSY5_9CELL</name>
<gene>
    <name evidence="2" type="ORF">FA014_02585</name>
</gene>
<keyword evidence="1" id="KW-0812">Transmembrane</keyword>
<protein>
    <submittedName>
        <fullName evidence="2">Uncharacterized protein</fullName>
    </submittedName>
</protein>
<proteinExistence type="predicted"/>
<keyword evidence="1" id="KW-0472">Membrane</keyword>
<feature type="transmembrane region" description="Helical" evidence="1">
    <location>
        <begin position="15"/>
        <end position="38"/>
    </location>
</feature>
<feature type="transmembrane region" description="Helical" evidence="1">
    <location>
        <begin position="50"/>
        <end position="72"/>
    </location>
</feature>
<evidence type="ECO:0000313" key="3">
    <source>
        <dbReference type="Proteomes" id="UP000308121"/>
    </source>
</evidence>
<comment type="caution">
    <text evidence="2">The sequence shown here is derived from an EMBL/GenBank/DDBJ whole genome shotgun (WGS) entry which is preliminary data.</text>
</comment>
<accession>A0A7Z8NSY5</accession>
<dbReference type="AlphaFoldDB" id="A0A7Z8NSY5"/>